<organism evidence="2 3">
    <name type="scientific">Brassica cretica</name>
    <name type="common">Mustard</name>
    <dbReference type="NCBI Taxonomy" id="69181"/>
    <lineage>
        <taxon>Eukaryota</taxon>
        <taxon>Viridiplantae</taxon>
        <taxon>Streptophyta</taxon>
        <taxon>Embryophyta</taxon>
        <taxon>Tracheophyta</taxon>
        <taxon>Spermatophyta</taxon>
        <taxon>Magnoliopsida</taxon>
        <taxon>eudicotyledons</taxon>
        <taxon>Gunneridae</taxon>
        <taxon>Pentapetalae</taxon>
        <taxon>rosids</taxon>
        <taxon>malvids</taxon>
        <taxon>Brassicales</taxon>
        <taxon>Brassicaceae</taxon>
        <taxon>Brassiceae</taxon>
        <taxon>Brassica</taxon>
    </lineage>
</organism>
<accession>A0A8S9MJ62</accession>
<gene>
    <name evidence="2" type="ORF">F2Q68_00042425</name>
</gene>
<evidence type="ECO:0000256" key="1">
    <source>
        <dbReference type="SAM" id="MobiDB-lite"/>
    </source>
</evidence>
<proteinExistence type="predicted"/>
<feature type="region of interest" description="Disordered" evidence="1">
    <location>
        <begin position="22"/>
        <end position="47"/>
    </location>
</feature>
<comment type="caution">
    <text evidence="2">The sequence shown here is derived from an EMBL/GenBank/DDBJ whole genome shotgun (WGS) entry which is preliminary data.</text>
</comment>
<evidence type="ECO:0000313" key="3">
    <source>
        <dbReference type="Proteomes" id="UP000712281"/>
    </source>
</evidence>
<evidence type="ECO:0000313" key="2">
    <source>
        <dbReference type="EMBL" id="KAF2617941.1"/>
    </source>
</evidence>
<dbReference type="AlphaFoldDB" id="A0A8S9MJ62"/>
<protein>
    <submittedName>
        <fullName evidence="2">Uncharacterized protein</fullName>
    </submittedName>
</protein>
<reference evidence="2" key="1">
    <citation type="submission" date="2019-12" db="EMBL/GenBank/DDBJ databases">
        <title>Genome sequencing and annotation of Brassica cretica.</title>
        <authorList>
            <person name="Studholme D.J."/>
            <person name="Sarris P.F."/>
        </authorList>
    </citation>
    <scope>NUCLEOTIDE SEQUENCE</scope>
    <source>
        <strain evidence="2">PFS-001/15</strain>
        <tissue evidence="2">Leaf</tissue>
    </source>
</reference>
<sequence length="113" mass="12333">MKLKAATRNPHVVSVCPKARNPHVVSDCQPSNPPGPEPAGTNTHYPRIRHQRRVNFKLEEGVKRSVATEGIELESVSVMVTTSGPLAHHPVVHVTRTADEKCRTVSCTLALVL</sequence>
<dbReference type="EMBL" id="QGKW02000007">
    <property type="protein sequence ID" value="KAF2617941.1"/>
    <property type="molecule type" value="Genomic_DNA"/>
</dbReference>
<name>A0A8S9MJ62_BRACR</name>
<dbReference type="Proteomes" id="UP000712281">
    <property type="component" value="Unassembled WGS sequence"/>
</dbReference>